<organism evidence="1 2">
    <name type="scientific">Gossypium armourianum</name>
    <dbReference type="NCBI Taxonomy" id="34283"/>
    <lineage>
        <taxon>Eukaryota</taxon>
        <taxon>Viridiplantae</taxon>
        <taxon>Streptophyta</taxon>
        <taxon>Embryophyta</taxon>
        <taxon>Tracheophyta</taxon>
        <taxon>Spermatophyta</taxon>
        <taxon>Magnoliopsida</taxon>
        <taxon>eudicotyledons</taxon>
        <taxon>Gunneridae</taxon>
        <taxon>Pentapetalae</taxon>
        <taxon>rosids</taxon>
        <taxon>malvids</taxon>
        <taxon>Malvales</taxon>
        <taxon>Malvaceae</taxon>
        <taxon>Malvoideae</taxon>
        <taxon>Gossypium</taxon>
    </lineage>
</organism>
<dbReference type="EMBL" id="JABFAE010000001">
    <property type="protein sequence ID" value="MBA0822105.1"/>
    <property type="molecule type" value="Genomic_DNA"/>
</dbReference>
<keyword evidence="2" id="KW-1185">Reference proteome</keyword>
<proteinExistence type="predicted"/>
<feature type="non-terminal residue" evidence="1">
    <location>
        <position position="44"/>
    </location>
</feature>
<reference evidence="1 2" key="1">
    <citation type="journal article" date="2019" name="Genome Biol. Evol.">
        <title>Insights into the evolution of the New World diploid cottons (Gossypium, subgenus Houzingenia) based on genome sequencing.</title>
        <authorList>
            <person name="Grover C.E."/>
            <person name="Arick M.A. 2nd"/>
            <person name="Thrash A."/>
            <person name="Conover J.L."/>
            <person name="Sanders W.S."/>
            <person name="Peterson D.G."/>
            <person name="Frelichowski J.E."/>
            <person name="Scheffler J.A."/>
            <person name="Scheffler B.E."/>
            <person name="Wendel J.F."/>
        </authorList>
    </citation>
    <scope>NUCLEOTIDE SEQUENCE [LARGE SCALE GENOMIC DNA]</scope>
    <source>
        <strain evidence="1">6</strain>
        <tissue evidence="1">Leaf</tissue>
    </source>
</reference>
<accession>A0A7J9ILM1</accession>
<feature type="non-terminal residue" evidence="1">
    <location>
        <position position="1"/>
    </location>
</feature>
<protein>
    <submittedName>
        <fullName evidence="1">Uncharacterized protein</fullName>
    </submittedName>
</protein>
<dbReference type="Proteomes" id="UP000593575">
    <property type="component" value="Unassembled WGS sequence"/>
</dbReference>
<evidence type="ECO:0000313" key="2">
    <source>
        <dbReference type="Proteomes" id="UP000593575"/>
    </source>
</evidence>
<name>A0A7J9ILM1_9ROSI</name>
<dbReference type="AlphaFoldDB" id="A0A7J9ILM1"/>
<comment type="caution">
    <text evidence="1">The sequence shown here is derived from an EMBL/GenBank/DDBJ whole genome shotgun (WGS) entry which is preliminary data.</text>
</comment>
<evidence type="ECO:0000313" key="1">
    <source>
        <dbReference type="EMBL" id="MBA0822105.1"/>
    </source>
</evidence>
<sequence>AAVQDTYFSAKDTFERHKTSENLLTQDLSELLLGIATAGTALVV</sequence>
<gene>
    <name evidence="1" type="ORF">Goarm_018921</name>
</gene>